<reference evidence="1" key="1">
    <citation type="submission" date="2020-04" db="EMBL/GenBank/DDBJ databases">
        <authorList>
            <person name="Chiriac C."/>
            <person name="Salcher M."/>
            <person name="Ghai R."/>
            <person name="Kavagutti S V."/>
        </authorList>
    </citation>
    <scope>NUCLEOTIDE SEQUENCE</scope>
</reference>
<gene>
    <name evidence="1" type="ORF">UFOVP580_4</name>
</gene>
<dbReference type="Gene3D" id="1.10.3210.10">
    <property type="entry name" value="Hypothetical protein af1432"/>
    <property type="match status" value="1"/>
</dbReference>
<proteinExistence type="predicted"/>
<accession>A0A6J5PBT0</accession>
<dbReference type="Pfam" id="PF12917">
    <property type="entry name" value="YfbR-like"/>
    <property type="match status" value="1"/>
</dbReference>
<evidence type="ECO:0000313" key="1">
    <source>
        <dbReference type="EMBL" id="CAB4168657.1"/>
    </source>
</evidence>
<dbReference type="EMBL" id="LR796832">
    <property type="protein sequence ID" value="CAB4168657.1"/>
    <property type="molecule type" value="Genomic_DNA"/>
</dbReference>
<name>A0A6J5PBT0_9CAUD</name>
<protein>
    <submittedName>
        <fullName evidence="1">COG1896 Predicted hydrolases of HD superfamily</fullName>
    </submittedName>
</protein>
<organism evidence="1">
    <name type="scientific">uncultured Caudovirales phage</name>
    <dbReference type="NCBI Taxonomy" id="2100421"/>
    <lineage>
        <taxon>Viruses</taxon>
        <taxon>Duplodnaviria</taxon>
        <taxon>Heunggongvirae</taxon>
        <taxon>Uroviricota</taxon>
        <taxon>Caudoviricetes</taxon>
        <taxon>Peduoviridae</taxon>
        <taxon>Maltschvirus</taxon>
        <taxon>Maltschvirus maltsch</taxon>
    </lineage>
</organism>
<keyword evidence="1" id="KW-0378">Hydrolase</keyword>
<sequence length="186" mass="21172">MSKIDVENFLAYPPEFHALETVMRVQAVKRWHMLEVSRTQTLAEHSCNVALLAALIARTAPHSFFDAWTKVAYAALVHDVPESFTGDTPSHTKQYISGLSDLEDKVTPPAMKTVVSPDTKILIKMCDFADGIRFIRLHGVDLTARHAQVQIEAKLAEKFKEASGWKVEVYNFVYRHIMFYAYEKVE</sequence>
<dbReference type="GO" id="GO:0016787">
    <property type="term" value="F:hydrolase activity"/>
    <property type="evidence" value="ECO:0007669"/>
    <property type="project" value="UniProtKB-KW"/>
</dbReference>
<dbReference type="SUPFAM" id="SSF109604">
    <property type="entry name" value="HD-domain/PDEase-like"/>
    <property type="match status" value="1"/>
</dbReference>